<dbReference type="AlphaFoldDB" id="Q7JPX7"/>
<protein>
    <submittedName>
        <fullName evidence="1">Antigen 332</fullName>
    </submittedName>
</protein>
<organism evidence="1">
    <name type="scientific">Plasmodium falciparum</name>
    <name type="common">malaria parasite P. falciparum</name>
    <dbReference type="NCBI Taxonomy" id="5833"/>
    <lineage>
        <taxon>Eukaryota</taxon>
        <taxon>Sar</taxon>
        <taxon>Alveolata</taxon>
        <taxon>Apicomplexa</taxon>
        <taxon>Aconoidasida</taxon>
        <taxon>Haemosporida</taxon>
        <taxon>Plasmodiidae</taxon>
        <taxon>Plasmodium</taxon>
        <taxon>Plasmodium (Laverania)</taxon>
    </lineage>
</organism>
<dbReference type="EMBL" id="AH001084">
    <property type="protein sequence ID" value="AAA29458.1"/>
    <property type="molecule type" value="Genomic_DNA"/>
</dbReference>
<feature type="non-terminal residue" evidence="1">
    <location>
        <position position="1"/>
    </location>
</feature>
<proteinExistence type="predicted"/>
<gene>
    <name evidence="1" type="primary">Pf332</name>
</gene>
<name>Q7JPX7_PLAFA</name>
<sequence length="60" mass="6750">PEIVEGSVTEEMIKEGLENEVILEWKGISNLTEEALEKKDQVSEEIVEEMGSHYTVGNDD</sequence>
<accession>Q7JPX7</accession>
<feature type="non-terminal residue" evidence="1">
    <location>
        <position position="60"/>
    </location>
</feature>
<reference evidence="1" key="1">
    <citation type="submission" date="2018-07" db="EMBL/GenBank/DDBJ databases">
        <title>The polymorphic Pf332 gene of Plasmodium falciparum is subtelomerically located on chromosome 11 and encodes an erythrocyte membrane-associated giant protein.</title>
        <authorList>
            <person name="Scherf A."/>
            <person name="Mattei D."/>
        </authorList>
    </citation>
    <scope>NUCLEOTIDE SEQUENCE</scope>
    <source>
        <strain evidence="1">Palo Alto</strain>
    </source>
</reference>
<evidence type="ECO:0000313" key="1">
    <source>
        <dbReference type="EMBL" id="AAA29458.1"/>
    </source>
</evidence>